<dbReference type="InterPro" id="IPR006630">
    <property type="entry name" value="La_HTH"/>
</dbReference>
<gene>
    <name evidence="5" type="ORF">FH972_022081</name>
</gene>
<dbReference type="GO" id="GO:0005829">
    <property type="term" value="C:cytosol"/>
    <property type="evidence" value="ECO:0007669"/>
    <property type="project" value="TreeGrafter"/>
</dbReference>
<feature type="compositionally biased region" description="Polar residues" evidence="3">
    <location>
        <begin position="506"/>
        <end position="517"/>
    </location>
</feature>
<keyword evidence="1 2" id="KW-0694">RNA-binding</keyword>
<feature type="compositionally biased region" description="Polar residues" evidence="3">
    <location>
        <begin position="429"/>
        <end position="439"/>
    </location>
</feature>
<evidence type="ECO:0000256" key="3">
    <source>
        <dbReference type="SAM" id="MobiDB-lite"/>
    </source>
</evidence>
<protein>
    <recommendedName>
        <fullName evidence="4">HTH La-type RNA-binding domain-containing protein</fullName>
    </recommendedName>
</protein>
<feature type="compositionally biased region" description="Basic and acidic residues" evidence="3">
    <location>
        <begin position="252"/>
        <end position="268"/>
    </location>
</feature>
<dbReference type="AlphaFoldDB" id="A0A5N6KR73"/>
<feature type="region of interest" description="Disordered" evidence="3">
    <location>
        <begin position="804"/>
        <end position="858"/>
    </location>
</feature>
<feature type="compositionally biased region" description="Polar residues" evidence="3">
    <location>
        <begin position="184"/>
        <end position="208"/>
    </location>
</feature>
<sequence>MANTSGDSATDANQVPVFSYAQAAKGKSTSAMTSPSPAHPAASMAETSPSLVASESKVAWADDAADANTVVDEQESLPNGDHSKDDVVDVVESQRKDSGAISPTQLFDGSSASTARDDEISTPNTQPESAWDAKSDVTTSAPKKDGERSSRRGKKDKESKEEKLLPENFKEAPPPPVNFWALRAQTTAPKATPASNIKQTSPAETQSSIEEKSASKSQVPTRVPGPRPVKAGALPSVNDTVSWPTPLTAQSSEEKKKTTSQEKPDKSESGTASGKKSEWVHIPFTPSVKFETPMPVTGRRPGGRPSTRGARGGGAASGGDRASRAANSSESAADTSERNGRSSSLPGKVNGHLNPNQGHGPSQTSATLPFAKPDSGFVKSQGVASGTRSAQADSSQKLDSDIGTTMPGQNRSRRSTSTQQDATEDVGSRYQQKWKSSRSVEGGTLSLGEQEAVDGTTNGKASHTTRKSEVSNNRSTEAGPSPQHDRGETRRGGRGGTRGRGGFNAHPSNGHSPSSQIMPPHSAKAGSFQLQYAQPFTPFPPNARGGYRGSTPRSASIPSPYYHGYGFPAPYDYMHNMYPTSPAEPVEAQMQLMMLSNGVAAQLNYYFSLDNLIKDMFLRSQMDSQGFVFLSVIGDFKRMKQYTNGSIDLIRTVCSQSPHFEMRPDAEGKDKVRIRDGWEQWILPMDQRHEASRVEGPPPLKDQSGPRSPMSPAKGMPSFASDAFYPAQFGTSSGFSPMQVGSPVNGFAGNHKASNRHSLSAVGNEFFTPQQSFHLTNGSGHRHETADSFPDEQIRQLTVVVREEGDASSKPMFVNESSRTFSHGSIDGETLQDQEPQHEGEGETKVNGSDDRSVKTEQ</sequence>
<feature type="compositionally biased region" description="Low complexity" evidence="3">
    <location>
        <begin position="28"/>
        <end position="45"/>
    </location>
</feature>
<feature type="compositionally biased region" description="Polar residues" evidence="3">
    <location>
        <begin position="101"/>
        <end position="114"/>
    </location>
</feature>
<feature type="region of interest" description="Disordered" evidence="3">
    <location>
        <begin position="23"/>
        <end position="523"/>
    </location>
</feature>
<dbReference type="SUPFAM" id="SSF46785">
    <property type="entry name" value="Winged helix' DNA-binding domain"/>
    <property type="match status" value="1"/>
</dbReference>
<dbReference type="GO" id="GO:0045727">
    <property type="term" value="P:positive regulation of translation"/>
    <property type="evidence" value="ECO:0007669"/>
    <property type="project" value="TreeGrafter"/>
</dbReference>
<dbReference type="Pfam" id="PF05383">
    <property type="entry name" value="La"/>
    <property type="match status" value="1"/>
</dbReference>
<dbReference type="Gene3D" id="1.10.10.10">
    <property type="entry name" value="Winged helix-like DNA-binding domain superfamily/Winged helix DNA-binding domain"/>
    <property type="match status" value="1"/>
</dbReference>
<evidence type="ECO:0000313" key="6">
    <source>
        <dbReference type="Proteomes" id="UP000327013"/>
    </source>
</evidence>
<feature type="compositionally biased region" description="Basic and acidic residues" evidence="3">
    <location>
        <begin position="142"/>
        <end position="170"/>
    </location>
</feature>
<feature type="compositionally biased region" description="Polar residues" evidence="3">
    <location>
        <begin position="237"/>
        <end position="249"/>
    </location>
</feature>
<name>A0A5N6KR73_9ROSI</name>
<feature type="region of interest" description="Disordered" evidence="3">
    <location>
        <begin position="687"/>
        <end position="717"/>
    </location>
</feature>
<feature type="compositionally biased region" description="Basic and acidic residues" evidence="3">
    <location>
        <begin position="81"/>
        <end position="98"/>
    </location>
</feature>
<dbReference type="GO" id="GO:0010494">
    <property type="term" value="C:cytoplasmic stress granule"/>
    <property type="evidence" value="ECO:0007669"/>
    <property type="project" value="TreeGrafter"/>
</dbReference>
<feature type="compositionally biased region" description="Polar residues" evidence="3">
    <location>
        <begin position="353"/>
        <end position="367"/>
    </location>
</feature>
<evidence type="ECO:0000313" key="5">
    <source>
        <dbReference type="EMBL" id="KAB8339145.1"/>
    </source>
</evidence>
<feature type="compositionally biased region" description="Polar residues" evidence="3">
    <location>
        <begin position="382"/>
        <end position="421"/>
    </location>
</feature>
<dbReference type="PROSITE" id="PS50961">
    <property type="entry name" value="HTH_LA"/>
    <property type="match status" value="1"/>
</dbReference>
<feature type="compositionally biased region" description="Low complexity" evidence="3">
    <location>
        <begin position="318"/>
        <end position="333"/>
    </location>
</feature>
<dbReference type="InterPro" id="IPR036388">
    <property type="entry name" value="WH-like_DNA-bd_sf"/>
</dbReference>
<dbReference type="PANTHER" id="PTHR22792">
    <property type="entry name" value="LUPUS LA PROTEIN-RELATED"/>
    <property type="match status" value="1"/>
</dbReference>
<reference evidence="5 6" key="1">
    <citation type="submission" date="2019-06" db="EMBL/GenBank/DDBJ databases">
        <title>A chromosomal-level reference genome of Carpinus fangiana (Coryloideae, Betulaceae).</title>
        <authorList>
            <person name="Yang X."/>
            <person name="Wang Z."/>
            <person name="Zhang L."/>
            <person name="Hao G."/>
            <person name="Liu J."/>
            <person name="Yang Y."/>
        </authorList>
    </citation>
    <scope>NUCLEOTIDE SEQUENCE [LARGE SCALE GENOMIC DNA]</scope>
    <source>
        <strain evidence="5">Cfa_2016G</strain>
        <tissue evidence="5">Leaf</tissue>
    </source>
</reference>
<dbReference type="OrthoDB" id="340227at2759"/>
<dbReference type="PANTHER" id="PTHR22792:SF132">
    <property type="entry name" value="LA-RELATED PROTEIN 1"/>
    <property type="match status" value="1"/>
</dbReference>
<feature type="compositionally biased region" description="Basic and acidic residues" evidence="3">
    <location>
        <begin position="835"/>
        <end position="858"/>
    </location>
</feature>
<dbReference type="Proteomes" id="UP000327013">
    <property type="component" value="Unassembled WGS sequence"/>
</dbReference>
<dbReference type="EMBL" id="VIBQ01000010">
    <property type="protein sequence ID" value="KAB8339145.1"/>
    <property type="molecule type" value="Genomic_DNA"/>
</dbReference>
<evidence type="ECO:0000256" key="1">
    <source>
        <dbReference type="ARBA" id="ARBA00022884"/>
    </source>
</evidence>
<organism evidence="5 6">
    <name type="scientific">Carpinus fangiana</name>
    <dbReference type="NCBI Taxonomy" id="176857"/>
    <lineage>
        <taxon>Eukaryota</taxon>
        <taxon>Viridiplantae</taxon>
        <taxon>Streptophyta</taxon>
        <taxon>Embryophyta</taxon>
        <taxon>Tracheophyta</taxon>
        <taxon>Spermatophyta</taxon>
        <taxon>Magnoliopsida</taxon>
        <taxon>eudicotyledons</taxon>
        <taxon>Gunneridae</taxon>
        <taxon>Pentapetalae</taxon>
        <taxon>rosids</taxon>
        <taxon>fabids</taxon>
        <taxon>Fagales</taxon>
        <taxon>Betulaceae</taxon>
        <taxon>Carpinus</taxon>
    </lineage>
</organism>
<proteinExistence type="predicted"/>
<dbReference type="GO" id="GO:0003723">
    <property type="term" value="F:RNA binding"/>
    <property type="evidence" value="ECO:0007669"/>
    <property type="project" value="UniProtKB-UniRule"/>
</dbReference>
<keyword evidence="6" id="KW-1185">Reference proteome</keyword>
<evidence type="ECO:0000256" key="2">
    <source>
        <dbReference type="PROSITE-ProRule" id="PRU00332"/>
    </source>
</evidence>
<dbReference type="InterPro" id="IPR036390">
    <property type="entry name" value="WH_DNA-bd_sf"/>
</dbReference>
<dbReference type="CDD" id="cd07323">
    <property type="entry name" value="LAM"/>
    <property type="match status" value="1"/>
</dbReference>
<dbReference type="SMART" id="SM00715">
    <property type="entry name" value="LA"/>
    <property type="match status" value="1"/>
</dbReference>
<accession>A0A5N6KR73</accession>
<evidence type="ECO:0000259" key="4">
    <source>
        <dbReference type="PROSITE" id="PS50961"/>
    </source>
</evidence>
<comment type="caution">
    <text evidence="5">The sequence shown here is derived from an EMBL/GenBank/DDBJ whole genome shotgun (WGS) entry which is preliminary data.</text>
</comment>
<dbReference type="InterPro" id="IPR045180">
    <property type="entry name" value="La_dom_prot"/>
</dbReference>
<feature type="domain" description="HTH La-type RNA-binding" evidence="4">
    <location>
        <begin position="589"/>
        <end position="679"/>
    </location>
</feature>
<feature type="compositionally biased region" description="Low complexity" evidence="3">
    <location>
        <begin position="297"/>
        <end position="309"/>
    </location>
</feature>